<evidence type="ECO:0000256" key="2">
    <source>
        <dbReference type="ARBA" id="ARBA00026011"/>
    </source>
</evidence>
<dbReference type="SUPFAM" id="SSF50090">
    <property type="entry name" value="Electron transport accessory proteins"/>
    <property type="match status" value="1"/>
</dbReference>
<dbReference type="InterPro" id="IPR044166">
    <property type="entry name" value="FTRV"/>
</dbReference>
<accession>A0AAE4JWV6</accession>
<keyword evidence="1" id="KW-0560">Oxidoreductase</keyword>
<dbReference type="Pfam" id="PF02941">
    <property type="entry name" value="FeThRed_A"/>
    <property type="match status" value="1"/>
</dbReference>
<dbReference type="InterPro" id="IPR008990">
    <property type="entry name" value="Elect_transpt_acc-like_dom_sf"/>
</dbReference>
<sequence>MIASEKENFTLGMAVRVKTSVLVYHHPEHRGQAFDIQGLVGHITGILHEWQGRPISANYPYCVKFSPKFSAHLQASELEPETDAYSRFSN</sequence>
<proteinExistence type="inferred from homology"/>
<comment type="function">
    <text evidence="3">Variable subunit of the ferredoxin-thioredoxin reductase (FTR), which catalyzes the two-electron reduction of thioredoxins by the electrons provided by reduced ferredoxin.</text>
</comment>
<dbReference type="GO" id="GO:0015979">
    <property type="term" value="P:photosynthesis"/>
    <property type="evidence" value="ECO:0007669"/>
    <property type="project" value="InterPro"/>
</dbReference>
<dbReference type="InterPro" id="IPR004207">
    <property type="entry name" value="Fd_thioredoxin_Rdtase_alpha"/>
</dbReference>
<keyword evidence="7" id="KW-1185">Reference proteome</keyword>
<reference evidence="7" key="1">
    <citation type="submission" date="2023-07" db="EMBL/GenBank/DDBJ databases">
        <authorList>
            <person name="Luz R."/>
            <person name="Cordeiro R."/>
            <person name="Fonseca A."/>
            <person name="Goncalves V."/>
        </authorList>
    </citation>
    <scope>NUCLEOTIDE SEQUENCE [LARGE SCALE GENOMIC DNA]</scope>
    <source>
        <strain evidence="7">BACA0444</strain>
    </source>
</reference>
<gene>
    <name evidence="6" type="ORF">RIF25_13455</name>
</gene>
<dbReference type="GO" id="GO:0016491">
    <property type="term" value="F:oxidoreductase activity"/>
    <property type="evidence" value="ECO:0007669"/>
    <property type="project" value="UniProtKB-KW"/>
</dbReference>
<dbReference type="AlphaFoldDB" id="A0AAE4JWV6"/>
<comment type="caution">
    <text evidence="6">The sequence shown here is derived from an EMBL/GenBank/DDBJ whole genome shotgun (WGS) entry which is preliminary data.</text>
</comment>
<comment type="similarity">
    <text evidence="4">Belongs to the ferredoxin thioredoxin reductase alpha subunit family.</text>
</comment>
<comment type="subunit">
    <text evidence="2">Heterodimer of subunit A (variable subunit) and subunit B (catalytic subunit). Heterodimeric FTR forms a complex with ferredoxin and thioredoxin.</text>
</comment>
<dbReference type="PANTHER" id="PTHR46937">
    <property type="entry name" value="FERREDOXIN-THIOREDOXIN REDUCTASE, VARIABLE CHAIN"/>
    <property type="match status" value="1"/>
</dbReference>
<dbReference type="PANTHER" id="PTHR46937:SF4">
    <property type="entry name" value="FERREDOXIN-THIOREDOXIN REDUCTASE SUBUNIT A1, CHLOROPLASTIC"/>
    <property type="match status" value="1"/>
</dbReference>
<evidence type="ECO:0000313" key="7">
    <source>
        <dbReference type="Proteomes" id="UP001268256"/>
    </source>
</evidence>
<evidence type="ECO:0000256" key="3">
    <source>
        <dbReference type="ARBA" id="ARBA00034474"/>
    </source>
</evidence>
<evidence type="ECO:0000256" key="4">
    <source>
        <dbReference type="ARBA" id="ARBA00034490"/>
    </source>
</evidence>
<evidence type="ECO:0000313" key="6">
    <source>
        <dbReference type="EMBL" id="MDS3861810.1"/>
    </source>
</evidence>
<dbReference type="RefSeq" id="WP_322879036.1">
    <property type="nucleotide sequence ID" value="NZ_JAVMIP010000016.1"/>
</dbReference>
<organism evidence="6 7">
    <name type="scientific">Pseudocalidococcus azoricus BACA0444</name>
    <dbReference type="NCBI Taxonomy" id="2918990"/>
    <lineage>
        <taxon>Bacteria</taxon>
        <taxon>Bacillati</taxon>
        <taxon>Cyanobacteriota</taxon>
        <taxon>Cyanophyceae</taxon>
        <taxon>Acaryochloridales</taxon>
        <taxon>Thermosynechococcaceae</taxon>
        <taxon>Pseudocalidococcus</taxon>
        <taxon>Pseudocalidococcus azoricus</taxon>
    </lineage>
</organism>
<dbReference type="Gene3D" id="2.30.30.50">
    <property type="match status" value="1"/>
</dbReference>
<dbReference type="EMBL" id="JAVMIP010000016">
    <property type="protein sequence ID" value="MDS3861810.1"/>
    <property type="molecule type" value="Genomic_DNA"/>
</dbReference>
<evidence type="ECO:0000256" key="1">
    <source>
        <dbReference type="ARBA" id="ARBA00023002"/>
    </source>
</evidence>
<dbReference type="Proteomes" id="UP001268256">
    <property type="component" value="Unassembled WGS sequence"/>
</dbReference>
<name>A0AAE4JWV6_9CYAN</name>
<evidence type="ECO:0000259" key="5">
    <source>
        <dbReference type="Pfam" id="PF02941"/>
    </source>
</evidence>
<feature type="domain" description="Ferredoxin thioredoxin reductase alpha chain" evidence="5">
    <location>
        <begin position="12"/>
        <end position="77"/>
    </location>
</feature>
<protein>
    <submittedName>
        <fullName evidence="6">Ferredoxin-thioredoxin reductase variable chain</fullName>
    </submittedName>
</protein>